<evidence type="ECO:0000313" key="2">
    <source>
        <dbReference type="EMBL" id="KAF7112223.1"/>
    </source>
</evidence>
<evidence type="ECO:0000313" key="3">
    <source>
        <dbReference type="Proteomes" id="UP000626092"/>
    </source>
</evidence>
<gene>
    <name evidence="2" type="ORF">RHSIM_RhsimUnG0250900</name>
</gene>
<dbReference type="OrthoDB" id="1671977at2759"/>
<feature type="region of interest" description="Disordered" evidence="1">
    <location>
        <begin position="266"/>
        <end position="291"/>
    </location>
</feature>
<keyword evidence="3" id="KW-1185">Reference proteome</keyword>
<comment type="caution">
    <text evidence="2">The sequence shown here is derived from an EMBL/GenBank/DDBJ whole genome shotgun (WGS) entry which is preliminary data.</text>
</comment>
<feature type="compositionally biased region" description="Basic and acidic residues" evidence="1">
    <location>
        <begin position="326"/>
        <end position="343"/>
    </location>
</feature>
<accession>A0A834FV13</accession>
<sequence length="627" mass="70305">MAEFEPPSFSLGFDFDLDSEPQTTVPKDPPFPRQPSSNPSFRLIEDDDDFEIPDPPRALKRLRRGPASESSSAAAAAAAAVEQKWESVEMGCNNVDDEIEEFSSQEDRHRGSLRIRNLDFGRIRMLTELIEEKHILNLEMGSNVDDEIEEFSIQEDQHCCSKIRGKENKWYIGVRFSLSQGICKVPGSLILYKHHPLDLLGADHLGLHPNDWFPSLNIVPPISTFCSVIHVFVFSLQFITEREHSSMPYQSGCSSSKFPLHGHGALTKQSASQRQVTKRKEASSTSASASLETSSNKLLLPKLTVSPLRRFQLIDSDSDDPSVSEDANKDTNKVDSSMKEKQCNDSNPTMSQPKRTRASVSVSQTEDLWKDFYTEKSVHIPTPALDEFCEEYFRSGKEKNGDFVPRHDKSKSDNEYSNQTFIINNDEHHLGDPIPPAYRYFFHNDPRIQKLVSSRLSYFCPLGAIHNSANKHFFSSVIDYRSQFSQGEGSKHQAAGTSNAETSSRRGRKNSKKSAAEVEGSESWVNPKSSRGIPKDAGKRRVHADGQSGGHWYTGPDGKKVYISNNGQELTGRIAYMHYRKESGAGFKRSKKKTAAKNSSQKKKPAAKNTSQKKKPAGRRKPAAKRK</sequence>
<organism evidence="2 3">
    <name type="scientific">Rhododendron simsii</name>
    <name type="common">Sims's rhododendron</name>
    <dbReference type="NCBI Taxonomy" id="118357"/>
    <lineage>
        <taxon>Eukaryota</taxon>
        <taxon>Viridiplantae</taxon>
        <taxon>Streptophyta</taxon>
        <taxon>Embryophyta</taxon>
        <taxon>Tracheophyta</taxon>
        <taxon>Spermatophyta</taxon>
        <taxon>Magnoliopsida</taxon>
        <taxon>eudicotyledons</taxon>
        <taxon>Gunneridae</taxon>
        <taxon>Pentapetalae</taxon>
        <taxon>asterids</taxon>
        <taxon>Ericales</taxon>
        <taxon>Ericaceae</taxon>
        <taxon>Ericoideae</taxon>
        <taxon>Rhodoreae</taxon>
        <taxon>Rhododendron</taxon>
    </lineage>
</organism>
<dbReference type="Proteomes" id="UP000626092">
    <property type="component" value="Unassembled WGS sequence"/>
</dbReference>
<dbReference type="EMBL" id="WJXA01000551">
    <property type="protein sequence ID" value="KAF7112223.1"/>
    <property type="molecule type" value="Genomic_DNA"/>
</dbReference>
<reference evidence="2" key="1">
    <citation type="submission" date="2019-11" db="EMBL/GenBank/DDBJ databases">
        <authorList>
            <person name="Liu Y."/>
            <person name="Hou J."/>
            <person name="Li T.-Q."/>
            <person name="Guan C.-H."/>
            <person name="Wu X."/>
            <person name="Wu H.-Z."/>
            <person name="Ling F."/>
            <person name="Zhang R."/>
            <person name="Shi X.-G."/>
            <person name="Ren J.-P."/>
            <person name="Chen E.-F."/>
            <person name="Sun J.-M."/>
        </authorList>
    </citation>
    <scope>NUCLEOTIDE SEQUENCE</scope>
    <source>
        <strain evidence="2">Adult_tree_wgs_1</strain>
        <tissue evidence="2">Leaves</tissue>
    </source>
</reference>
<feature type="region of interest" description="Disordered" evidence="1">
    <location>
        <begin position="488"/>
        <end position="560"/>
    </location>
</feature>
<evidence type="ECO:0000256" key="1">
    <source>
        <dbReference type="SAM" id="MobiDB-lite"/>
    </source>
</evidence>
<protein>
    <submittedName>
        <fullName evidence="2">Uncharacterized protein</fullName>
    </submittedName>
</protein>
<feature type="region of interest" description="Disordered" evidence="1">
    <location>
        <begin position="1"/>
        <end position="75"/>
    </location>
</feature>
<feature type="compositionally biased region" description="Polar residues" evidence="1">
    <location>
        <begin position="344"/>
        <end position="362"/>
    </location>
</feature>
<dbReference type="PANTHER" id="PTHR38371:SF1">
    <property type="entry name" value="RHO GTPASE-ACTIVATING PROTEIN"/>
    <property type="match status" value="1"/>
</dbReference>
<feature type="compositionally biased region" description="Basic residues" evidence="1">
    <location>
        <begin position="588"/>
        <end position="627"/>
    </location>
</feature>
<dbReference type="AlphaFoldDB" id="A0A834FV13"/>
<proteinExistence type="predicted"/>
<dbReference type="PANTHER" id="PTHR38371">
    <property type="entry name" value="RHO GTPASE-ACTIVATING PROTEIN"/>
    <property type="match status" value="1"/>
</dbReference>
<feature type="region of interest" description="Disordered" evidence="1">
    <location>
        <begin position="583"/>
        <end position="627"/>
    </location>
</feature>
<feature type="region of interest" description="Disordered" evidence="1">
    <location>
        <begin position="314"/>
        <end position="362"/>
    </location>
</feature>
<name>A0A834FV13_RHOSS</name>